<reference evidence="1 2" key="1">
    <citation type="submission" date="2017-12" db="EMBL/GenBank/DDBJ databases">
        <authorList>
            <person name="Hurst M.R.H."/>
        </authorList>
    </citation>
    <scope>NUCLEOTIDE SEQUENCE [LARGE SCALE GENOMIC DNA]</scope>
    <source>
        <strain evidence="1 2">BM15</strain>
    </source>
</reference>
<dbReference type="Proteomes" id="UP000233742">
    <property type="component" value="Chromosome"/>
</dbReference>
<protein>
    <recommendedName>
        <fullName evidence="3">Sulfotransferase family protein</fullName>
    </recommendedName>
</protein>
<keyword evidence="2" id="KW-1185">Reference proteome</keyword>
<evidence type="ECO:0000313" key="1">
    <source>
        <dbReference type="EMBL" id="AUH34960.1"/>
    </source>
</evidence>
<organism evidence="1 2">
    <name type="scientific">Paracoccus tegillarcae</name>
    <dbReference type="NCBI Taxonomy" id="1529068"/>
    <lineage>
        <taxon>Bacteria</taxon>
        <taxon>Pseudomonadati</taxon>
        <taxon>Pseudomonadota</taxon>
        <taxon>Alphaproteobacteria</taxon>
        <taxon>Rhodobacterales</taxon>
        <taxon>Paracoccaceae</taxon>
        <taxon>Paracoccus</taxon>
    </lineage>
</organism>
<evidence type="ECO:0000313" key="2">
    <source>
        <dbReference type="Proteomes" id="UP000233742"/>
    </source>
</evidence>
<dbReference type="AlphaFoldDB" id="A0A2K9EIZ5"/>
<name>A0A2K9EIZ5_9RHOB</name>
<proteinExistence type="predicted"/>
<dbReference type="OrthoDB" id="7762993at2"/>
<dbReference type="EMBL" id="CP025408">
    <property type="protein sequence ID" value="AUH34960.1"/>
    <property type="molecule type" value="Genomic_DNA"/>
</dbReference>
<dbReference type="SUPFAM" id="SSF52540">
    <property type="entry name" value="P-loop containing nucleoside triphosphate hydrolases"/>
    <property type="match status" value="1"/>
</dbReference>
<evidence type="ECO:0008006" key="3">
    <source>
        <dbReference type="Google" id="ProtNLM"/>
    </source>
</evidence>
<sequence length="280" mass="30581">MADAQTGDSGPRRLIVHLGVQKTGTTSLHHSLARNAEQLADRLIIRTPEAGTPMRPLGRAAIAFSLDPGSDNEARLAEALATVLDGLPQDGRTVLISHENLAGAMPGNGGETRLFPLLPRILGVLDRVAAPMRPVYAIYRRPMAAWKASVWAQAVRTDGYGRTYQEFLDETRDLPGWDDLTDRLQQAVPGRWQVFDLADEPDASRPGQQLLRLAGLDDSVIAGLRPLAQPSMQRLNTGATEFLRRLNNLALNPQARSKVADLVTRAQPLFNADHRPEGTL</sequence>
<dbReference type="KEGG" id="paro:CUV01_17665"/>
<dbReference type="InterPro" id="IPR027417">
    <property type="entry name" value="P-loop_NTPase"/>
</dbReference>
<accession>A0A2K9EIZ5</accession>
<gene>
    <name evidence="1" type="ORF">CUV01_17665</name>
</gene>
<dbReference type="RefSeq" id="WP_101461620.1">
    <property type="nucleotide sequence ID" value="NZ_CP025408.1"/>
</dbReference>